<sequence>MRTRPRGGDAWREFFVGVQTKTGEVRGAAIAARRARFDLLSDLTFLTIVPGRPAENAQRSP</sequence>
<comment type="caution">
    <text evidence="1">The sequence shown here is derived from an EMBL/GenBank/DDBJ whole genome shotgun (WGS) entry which is preliminary data.</text>
</comment>
<evidence type="ECO:0000313" key="1">
    <source>
        <dbReference type="EMBL" id="MCC8393030.1"/>
    </source>
</evidence>
<organism evidence="1 2">
    <name type="scientific">Paraburkholderia sejongensis</name>
    <dbReference type="NCBI Taxonomy" id="2886946"/>
    <lineage>
        <taxon>Bacteria</taxon>
        <taxon>Pseudomonadati</taxon>
        <taxon>Pseudomonadota</taxon>
        <taxon>Betaproteobacteria</taxon>
        <taxon>Burkholderiales</taxon>
        <taxon>Burkholderiaceae</taxon>
        <taxon>Paraburkholderia</taxon>
    </lineage>
</organism>
<proteinExistence type="predicted"/>
<keyword evidence="2" id="KW-1185">Reference proteome</keyword>
<gene>
    <name evidence="1" type="ORF">LJ656_10555</name>
</gene>
<name>A0ABS8JTG0_9BURK</name>
<dbReference type="Proteomes" id="UP001431019">
    <property type="component" value="Unassembled WGS sequence"/>
</dbReference>
<protein>
    <submittedName>
        <fullName evidence="1">Uncharacterized protein</fullName>
    </submittedName>
</protein>
<evidence type="ECO:0000313" key="2">
    <source>
        <dbReference type="Proteomes" id="UP001431019"/>
    </source>
</evidence>
<dbReference type="RefSeq" id="WP_230509351.1">
    <property type="nucleotide sequence ID" value="NZ_JAJITD010000004.1"/>
</dbReference>
<reference evidence="1 2" key="1">
    <citation type="submission" date="2021-11" db="EMBL/GenBank/DDBJ databases">
        <authorList>
            <person name="Oh E.-T."/>
            <person name="Kim S.-B."/>
        </authorList>
    </citation>
    <scope>NUCLEOTIDE SEQUENCE [LARGE SCALE GENOMIC DNA]</scope>
    <source>
        <strain evidence="1 2">MMS20-SJTR3</strain>
    </source>
</reference>
<accession>A0ABS8JTG0</accession>
<dbReference type="EMBL" id="JAJITD010000004">
    <property type="protein sequence ID" value="MCC8393030.1"/>
    <property type="molecule type" value="Genomic_DNA"/>
</dbReference>